<evidence type="ECO:0000256" key="1">
    <source>
        <dbReference type="SAM" id="MobiDB-lite"/>
    </source>
</evidence>
<organism evidence="2 3">
    <name type="scientific">Austropuccinia psidii MF-1</name>
    <dbReference type="NCBI Taxonomy" id="1389203"/>
    <lineage>
        <taxon>Eukaryota</taxon>
        <taxon>Fungi</taxon>
        <taxon>Dikarya</taxon>
        <taxon>Basidiomycota</taxon>
        <taxon>Pucciniomycotina</taxon>
        <taxon>Pucciniomycetes</taxon>
        <taxon>Pucciniales</taxon>
        <taxon>Sphaerophragmiaceae</taxon>
        <taxon>Austropuccinia</taxon>
    </lineage>
</organism>
<gene>
    <name evidence="2" type="ORF">O181_010339</name>
</gene>
<keyword evidence="3" id="KW-1185">Reference proteome</keyword>
<protein>
    <submittedName>
        <fullName evidence="2">Uncharacterized protein</fullName>
    </submittedName>
</protein>
<evidence type="ECO:0000313" key="2">
    <source>
        <dbReference type="EMBL" id="MBW0470624.1"/>
    </source>
</evidence>
<comment type="caution">
    <text evidence="2">The sequence shown here is derived from an EMBL/GenBank/DDBJ whole genome shotgun (WGS) entry which is preliminary data.</text>
</comment>
<dbReference type="Proteomes" id="UP000765509">
    <property type="component" value="Unassembled WGS sequence"/>
</dbReference>
<reference evidence="2" key="1">
    <citation type="submission" date="2021-03" db="EMBL/GenBank/DDBJ databases">
        <title>Draft genome sequence of rust myrtle Austropuccinia psidii MF-1, a brazilian biotype.</title>
        <authorList>
            <person name="Quecine M.C."/>
            <person name="Pachon D.M.R."/>
            <person name="Bonatelli M.L."/>
            <person name="Correr F.H."/>
            <person name="Franceschini L.M."/>
            <person name="Leite T.F."/>
            <person name="Margarido G.R.A."/>
            <person name="Almeida C.A."/>
            <person name="Ferrarezi J.A."/>
            <person name="Labate C.A."/>
        </authorList>
    </citation>
    <scope>NUCLEOTIDE SEQUENCE</scope>
    <source>
        <strain evidence="2">MF-1</strain>
    </source>
</reference>
<sequence length="122" mass="14592">MNSCHILKKFLKKEEIVRYSNGWNSISSKHKIKKIKEYYAKKREASKEEATVASTRKPQVNQPLQEGKKSKKTNWRKPYSPSYRIPKIQKDSMDNVFNMAIALMEFKEEKDQRMRQIHFPKE</sequence>
<proteinExistence type="predicted"/>
<evidence type="ECO:0000313" key="3">
    <source>
        <dbReference type="Proteomes" id="UP000765509"/>
    </source>
</evidence>
<dbReference type="AlphaFoldDB" id="A0A9Q3BQV2"/>
<accession>A0A9Q3BQV2</accession>
<feature type="compositionally biased region" description="Polar residues" evidence="1">
    <location>
        <begin position="52"/>
        <end position="64"/>
    </location>
</feature>
<feature type="region of interest" description="Disordered" evidence="1">
    <location>
        <begin position="45"/>
        <end position="83"/>
    </location>
</feature>
<dbReference type="EMBL" id="AVOT02002504">
    <property type="protein sequence ID" value="MBW0470624.1"/>
    <property type="molecule type" value="Genomic_DNA"/>
</dbReference>
<name>A0A9Q3BQV2_9BASI</name>